<evidence type="ECO:0000313" key="4">
    <source>
        <dbReference type="EMBL" id="KAK7471048.1"/>
    </source>
</evidence>
<evidence type="ECO:0000259" key="3">
    <source>
        <dbReference type="Pfam" id="PF02777"/>
    </source>
</evidence>
<dbReference type="InterPro" id="IPR036324">
    <property type="entry name" value="Mn/Fe_SOD_N_sf"/>
</dbReference>
<dbReference type="PANTHER" id="PTHR43595:SF2">
    <property type="entry name" value="SMALL RIBOSOMAL SUBUNIT PROTEIN MS42"/>
    <property type="match status" value="1"/>
</dbReference>
<feature type="compositionally biased region" description="Low complexity" evidence="2">
    <location>
        <begin position="245"/>
        <end position="274"/>
    </location>
</feature>
<sequence length="405" mass="44683">MRRFTVSSLQKWAHPLGRRALHYAPSLRTRVEQGLGNFLPPPAYKVVAVDYQQGLLQRLNEEVKDTELEGLSIVDTIIKTAPERSNVLAFNYASLALNNHFFLSQLVPPPSNSPSDSHQHLISLDLQSEIRNQHGTLAQLKSAFSAAAMGMFTNGFVWFVTDAAGNTGIIPTFGPGTLLVRSRTYMAHAKELLMGEGMLQYDRGDPLDKNDPYSKEWEEELAEMVTGVKRTKVEEVDYEAEADVDASAPTPAPTQKTTPPGVSPSSPASGVSGSNQGHGQVPGNSRSLHTSSILSNNSFNNTAPSTLWDNKPSSSASSPLSLNNNPLAHGYNKTKSRSEHYRLTMGETLYPLFCVSVHEHAWMSAGYGVWGKERWLKEFWSVLDWEQVSRAYDGYKTGVVDRETL</sequence>
<gene>
    <name evidence="4" type="ORF">VKT23_002463</name>
</gene>
<reference evidence="4 5" key="1">
    <citation type="submission" date="2024-01" db="EMBL/GenBank/DDBJ databases">
        <title>A draft genome for the cacao thread blight pathogen Marasmiellus scandens.</title>
        <authorList>
            <person name="Baruah I.K."/>
            <person name="Leung J."/>
            <person name="Bukari Y."/>
            <person name="Amoako-Attah I."/>
            <person name="Meinhardt L.W."/>
            <person name="Bailey B.A."/>
            <person name="Cohen S.P."/>
        </authorList>
    </citation>
    <scope>NUCLEOTIDE SEQUENCE [LARGE SCALE GENOMIC DNA]</scope>
    <source>
        <strain evidence="4 5">GH-19</strain>
    </source>
</reference>
<dbReference type="Gene3D" id="3.55.40.20">
    <property type="entry name" value="Iron/manganese superoxide dismutase, C-terminal domain"/>
    <property type="match status" value="2"/>
</dbReference>
<dbReference type="InterPro" id="IPR036314">
    <property type="entry name" value="SOD_C_sf"/>
</dbReference>
<dbReference type="SUPFAM" id="SSF46609">
    <property type="entry name" value="Fe,Mn superoxide dismutase (SOD), N-terminal domain"/>
    <property type="match status" value="1"/>
</dbReference>
<keyword evidence="5" id="KW-1185">Reference proteome</keyword>
<evidence type="ECO:0000256" key="2">
    <source>
        <dbReference type="SAM" id="MobiDB-lite"/>
    </source>
</evidence>
<dbReference type="EMBL" id="JBANRG010000002">
    <property type="protein sequence ID" value="KAK7471048.1"/>
    <property type="molecule type" value="Genomic_DNA"/>
</dbReference>
<dbReference type="InterPro" id="IPR019832">
    <property type="entry name" value="Mn/Fe_SOD_C"/>
</dbReference>
<dbReference type="Proteomes" id="UP001498398">
    <property type="component" value="Unassembled WGS sequence"/>
</dbReference>
<feature type="region of interest" description="Disordered" evidence="2">
    <location>
        <begin position="240"/>
        <end position="333"/>
    </location>
</feature>
<dbReference type="PANTHER" id="PTHR43595">
    <property type="entry name" value="37S RIBOSOMAL PROTEIN S26, MITOCHONDRIAL"/>
    <property type="match status" value="1"/>
</dbReference>
<evidence type="ECO:0000256" key="1">
    <source>
        <dbReference type="ARBA" id="ARBA00037226"/>
    </source>
</evidence>
<accession>A0ABR1K7M2</accession>
<feature type="compositionally biased region" description="Polar residues" evidence="2">
    <location>
        <begin position="275"/>
        <end position="308"/>
    </location>
</feature>
<comment type="caution">
    <text evidence="4">The sequence shown here is derived from an EMBL/GenBank/DDBJ whole genome shotgun (WGS) entry which is preliminary data.</text>
</comment>
<dbReference type="SUPFAM" id="SSF54719">
    <property type="entry name" value="Fe,Mn superoxide dismutase (SOD), C-terminal domain"/>
    <property type="match status" value="2"/>
</dbReference>
<dbReference type="Pfam" id="PF02777">
    <property type="entry name" value="Sod_Fe_C"/>
    <property type="match status" value="2"/>
</dbReference>
<comment type="function">
    <text evidence="1">Component of the mitochondrial ribosome (mitoribosome), a dedicated translation machinery responsible for the synthesis of mitochondrial genome-encoded proteins, including at least some of the essential transmembrane subunits of the mitochondrial respiratory chain. The mitoribosomes are attached to the mitochondrial inner membrane and translation products are cotranslationally integrated into the membrane.</text>
</comment>
<feature type="domain" description="Manganese/iron superoxide dismutase C-terminal" evidence="3">
    <location>
        <begin position="125"/>
        <end position="172"/>
    </location>
</feature>
<name>A0ABR1K7M2_9AGAR</name>
<proteinExistence type="predicted"/>
<organism evidence="4 5">
    <name type="scientific">Marasmiellus scandens</name>
    <dbReference type="NCBI Taxonomy" id="2682957"/>
    <lineage>
        <taxon>Eukaryota</taxon>
        <taxon>Fungi</taxon>
        <taxon>Dikarya</taxon>
        <taxon>Basidiomycota</taxon>
        <taxon>Agaricomycotina</taxon>
        <taxon>Agaricomycetes</taxon>
        <taxon>Agaricomycetidae</taxon>
        <taxon>Agaricales</taxon>
        <taxon>Marasmiineae</taxon>
        <taxon>Omphalotaceae</taxon>
        <taxon>Marasmiellus</taxon>
    </lineage>
</organism>
<feature type="domain" description="Manganese/iron superoxide dismutase C-terminal" evidence="3">
    <location>
        <begin position="339"/>
        <end position="390"/>
    </location>
</feature>
<feature type="compositionally biased region" description="Low complexity" evidence="2">
    <location>
        <begin position="312"/>
        <end position="328"/>
    </location>
</feature>
<evidence type="ECO:0000313" key="5">
    <source>
        <dbReference type="Proteomes" id="UP001498398"/>
    </source>
</evidence>
<protein>
    <recommendedName>
        <fullName evidence="3">Manganese/iron superoxide dismutase C-terminal domain-containing protein</fullName>
    </recommendedName>
</protein>